<dbReference type="SUPFAM" id="SSF51366">
    <property type="entry name" value="Ribulose-phoshate binding barrel"/>
    <property type="match status" value="1"/>
</dbReference>
<evidence type="ECO:0000256" key="1">
    <source>
        <dbReference type="ARBA" id="ARBA00003365"/>
    </source>
</evidence>
<dbReference type="NCBIfam" id="TIGR00262">
    <property type="entry name" value="trpA"/>
    <property type="match status" value="1"/>
</dbReference>
<dbReference type="CDD" id="cd04724">
    <property type="entry name" value="Tryptophan_synthase_alpha"/>
    <property type="match status" value="1"/>
</dbReference>
<dbReference type="InterPro" id="IPR013785">
    <property type="entry name" value="Aldolase_TIM"/>
</dbReference>
<evidence type="ECO:0000256" key="3">
    <source>
        <dbReference type="ARBA" id="ARBA00011270"/>
    </source>
</evidence>
<protein>
    <recommendedName>
        <fullName evidence="9">Tryptophan synthase alpha chain</fullName>
        <ecNumber evidence="9">4.2.1.20</ecNumber>
    </recommendedName>
</protein>
<keyword evidence="5 9" id="KW-0822">Tryptophan biosynthesis</keyword>
<dbReference type="HAMAP" id="MF_00131">
    <property type="entry name" value="Trp_synth_alpha"/>
    <property type="match status" value="1"/>
</dbReference>
<dbReference type="Gene3D" id="3.20.20.70">
    <property type="entry name" value="Aldolase class I"/>
    <property type="match status" value="1"/>
</dbReference>
<dbReference type="Pfam" id="PF00290">
    <property type="entry name" value="Trp_syntA"/>
    <property type="match status" value="1"/>
</dbReference>
<dbReference type="PATRIC" id="fig|45076.6.peg.352"/>
<evidence type="ECO:0000256" key="7">
    <source>
        <dbReference type="ARBA" id="ARBA00023239"/>
    </source>
</evidence>
<organism evidence="11 12">
    <name type="scientific">Legionella worsleiensis</name>
    <dbReference type="NCBI Taxonomy" id="45076"/>
    <lineage>
        <taxon>Bacteria</taxon>
        <taxon>Pseudomonadati</taxon>
        <taxon>Pseudomonadota</taxon>
        <taxon>Gammaproteobacteria</taxon>
        <taxon>Legionellales</taxon>
        <taxon>Legionellaceae</taxon>
        <taxon>Legionella</taxon>
    </lineage>
</organism>
<accession>A0A0W1AL94</accession>
<gene>
    <name evidence="9 11" type="primary">trpA</name>
    <name evidence="11" type="ORF">Lwor_0319</name>
</gene>
<dbReference type="GO" id="GO:0004834">
    <property type="term" value="F:tryptophan synthase activity"/>
    <property type="evidence" value="ECO:0007669"/>
    <property type="project" value="UniProtKB-UniRule"/>
</dbReference>
<dbReference type="GO" id="GO:0005829">
    <property type="term" value="C:cytosol"/>
    <property type="evidence" value="ECO:0007669"/>
    <property type="project" value="TreeGrafter"/>
</dbReference>
<dbReference type="FunFam" id="3.20.20.70:FF:000037">
    <property type="entry name" value="Tryptophan synthase alpha chain"/>
    <property type="match status" value="1"/>
</dbReference>
<evidence type="ECO:0000256" key="9">
    <source>
        <dbReference type="HAMAP-Rule" id="MF_00131"/>
    </source>
</evidence>
<dbReference type="InterPro" id="IPR018204">
    <property type="entry name" value="Trp_synthase_alpha_AS"/>
</dbReference>
<comment type="caution">
    <text evidence="11">The sequence shown here is derived from an EMBL/GenBank/DDBJ whole genome shotgun (WGS) entry which is preliminary data.</text>
</comment>
<dbReference type="InterPro" id="IPR011060">
    <property type="entry name" value="RibuloseP-bd_barrel"/>
</dbReference>
<comment type="pathway">
    <text evidence="2 9">Amino-acid biosynthesis; L-tryptophan biosynthesis; L-tryptophan from chorismate: step 5/5.</text>
</comment>
<reference evidence="11 12" key="1">
    <citation type="submission" date="2015-11" db="EMBL/GenBank/DDBJ databases">
        <title>Genomic analysis of 38 Legionella species identifies large and diverse effector repertoires.</title>
        <authorList>
            <person name="Burstein D."/>
            <person name="Amaro F."/>
            <person name="Zusman T."/>
            <person name="Lifshitz Z."/>
            <person name="Cohen O."/>
            <person name="Gilbert J.A."/>
            <person name="Pupko T."/>
            <person name="Shuman H.A."/>
            <person name="Segal G."/>
        </authorList>
    </citation>
    <scope>NUCLEOTIDE SEQUENCE [LARGE SCALE GENOMIC DNA]</scope>
    <source>
        <strain evidence="11 12">ATCC 49508</strain>
    </source>
</reference>
<dbReference type="UniPathway" id="UPA00035">
    <property type="reaction ID" value="UER00044"/>
</dbReference>
<evidence type="ECO:0000313" key="12">
    <source>
        <dbReference type="Proteomes" id="UP000054662"/>
    </source>
</evidence>
<proteinExistence type="inferred from homology"/>
<feature type="active site" description="Proton acceptor" evidence="9">
    <location>
        <position position="49"/>
    </location>
</feature>
<keyword evidence="4 9" id="KW-0028">Amino-acid biosynthesis</keyword>
<name>A0A0W1AL94_9GAMM</name>
<feature type="active site" description="Proton acceptor" evidence="9">
    <location>
        <position position="60"/>
    </location>
</feature>
<comment type="function">
    <text evidence="1 9">The alpha subunit is responsible for the aldol cleavage of indoleglycerol phosphate to indole and glyceraldehyde 3-phosphate.</text>
</comment>
<evidence type="ECO:0000256" key="4">
    <source>
        <dbReference type="ARBA" id="ARBA00022605"/>
    </source>
</evidence>
<dbReference type="InterPro" id="IPR002028">
    <property type="entry name" value="Trp_synthase_suA"/>
</dbReference>
<dbReference type="OrthoDB" id="9804578at2"/>
<dbReference type="PANTHER" id="PTHR43406:SF1">
    <property type="entry name" value="TRYPTOPHAN SYNTHASE ALPHA CHAIN, CHLOROPLASTIC"/>
    <property type="match status" value="1"/>
</dbReference>
<comment type="catalytic activity">
    <reaction evidence="8 9">
        <text>(1S,2R)-1-C-(indol-3-yl)glycerol 3-phosphate + L-serine = D-glyceraldehyde 3-phosphate + L-tryptophan + H2O</text>
        <dbReference type="Rhea" id="RHEA:10532"/>
        <dbReference type="ChEBI" id="CHEBI:15377"/>
        <dbReference type="ChEBI" id="CHEBI:33384"/>
        <dbReference type="ChEBI" id="CHEBI:57912"/>
        <dbReference type="ChEBI" id="CHEBI:58866"/>
        <dbReference type="ChEBI" id="CHEBI:59776"/>
        <dbReference type="EC" id="4.2.1.20"/>
    </reaction>
</comment>
<dbReference type="EC" id="4.2.1.20" evidence="9"/>
<comment type="subunit">
    <text evidence="3 9">Tetramer of two alpha and two beta chains.</text>
</comment>
<evidence type="ECO:0000256" key="5">
    <source>
        <dbReference type="ARBA" id="ARBA00022822"/>
    </source>
</evidence>
<dbReference type="RefSeq" id="WP_058492137.1">
    <property type="nucleotide sequence ID" value="NZ_CBCRUR010000003.1"/>
</dbReference>
<sequence>MNRIEKTLADLQAKGKKMLSPYLTAGDPHPESTVELMHALVKAGADILELGIPFSDPMAEGTVIQQAMERALAQSVNTKHVLDMVRTFREEDKTTPVIIMGYLNPIEQYGYDAFARDSVEAGVDGTILVDLPPEEARIICSIWEEQGLYSIFLCSPTTSAQRMALINQYAKGYLYYVSLKGVTGSDALNIDSLEAEYLKRKAQTHLPLMVGFGIKTPEMAADVSRFSDGVIVGAALITTILNAHESNNNTAVAGAYLISSMRQAIDNNGKKV</sequence>
<dbReference type="AlphaFoldDB" id="A0A0W1AL94"/>
<dbReference type="STRING" id="45076.Lwor_0319"/>
<keyword evidence="6 9" id="KW-0057">Aromatic amino acid biosynthesis</keyword>
<dbReference type="Proteomes" id="UP000054662">
    <property type="component" value="Unassembled WGS sequence"/>
</dbReference>
<evidence type="ECO:0000256" key="6">
    <source>
        <dbReference type="ARBA" id="ARBA00023141"/>
    </source>
</evidence>
<dbReference type="EMBL" id="LNZC01000002">
    <property type="protein sequence ID" value="KTD82016.1"/>
    <property type="molecule type" value="Genomic_DNA"/>
</dbReference>
<evidence type="ECO:0000256" key="8">
    <source>
        <dbReference type="ARBA" id="ARBA00049047"/>
    </source>
</evidence>
<keyword evidence="12" id="KW-1185">Reference proteome</keyword>
<comment type="similarity">
    <text evidence="9 10">Belongs to the TrpA family.</text>
</comment>
<keyword evidence="7 9" id="KW-0456">Lyase</keyword>
<dbReference type="PROSITE" id="PS00167">
    <property type="entry name" value="TRP_SYNTHASE_ALPHA"/>
    <property type="match status" value="1"/>
</dbReference>
<dbReference type="PANTHER" id="PTHR43406">
    <property type="entry name" value="TRYPTOPHAN SYNTHASE, ALPHA CHAIN"/>
    <property type="match status" value="1"/>
</dbReference>
<evidence type="ECO:0000256" key="10">
    <source>
        <dbReference type="RuleBase" id="RU003662"/>
    </source>
</evidence>
<evidence type="ECO:0000313" key="11">
    <source>
        <dbReference type="EMBL" id="KTD82016.1"/>
    </source>
</evidence>
<evidence type="ECO:0000256" key="2">
    <source>
        <dbReference type="ARBA" id="ARBA00004733"/>
    </source>
</evidence>